<dbReference type="SUPFAM" id="SSF51338">
    <property type="entry name" value="Composite domain of metallo-dependent hydrolases"/>
    <property type="match status" value="1"/>
</dbReference>
<keyword evidence="2 5" id="KW-0378">Hydrolase</keyword>
<evidence type="ECO:0000313" key="5">
    <source>
        <dbReference type="EMBL" id="VAW77176.1"/>
    </source>
</evidence>
<dbReference type="FunFam" id="3.20.20.140:FF:000014">
    <property type="entry name" value="5-methylthioadenosine/S-adenosylhomocysteine deaminase"/>
    <property type="match status" value="1"/>
</dbReference>
<organism evidence="5">
    <name type="scientific">hydrothermal vent metagenome</name>
    <dbReference type="NCBI Taxonomy" id="652676"/>
    <lineage>
        <taxon>unclassified sequences</taxon>
        <taxon>metagenomes</taxon>
        <taxon>ecological metagenomes</taxon>
    </lineage>
</organism>
<protein>
    <submittedName>
        <fullName evidence="5">S-adenosylhomocysteine deaminase Methylthioadenosine deaminase</fullName>
        <ecNumber evidence="5">3.5.4.28</ecNumber>
    </submittedName>
</protein>
<dbReference type="SUPFAM" id="SSF51556">
    <property type="entry name" value="Metallo-dependent hydrolases"/>
    <property type="match status" value="1"/>
</dbReference>
<gene>
    <name evidence="5" type="ORF">MNBD_GAMMA15-2362</name>
</gene>
<evidence type="ECO:0000256" key="3">
    <source>
        <dbReference type="ARBA" id="ARBA00022833"/>
    </source>
</evidence>
<dbReference type="Gene3D" id="3.20.20.140">
    <property type="entry name" value="Metal-dependent hydrolases"/>
    <property type="match status" value="1"/>
</dbReference>
<reference evidence="5" key="1">
    <citation type="submission" date="2018-06" db="EMBL/GenBank/DDBJ databases">
        <authorList>
            <person name="Zhirakovskaya E."/>
        </authorList>
    </citation>
    <scope>NUCLEOTIDE SEQUENCE</scope>
</reference>
<evidence type="ECO:0000259" key="4">
    <source>
        <dbReference type="Pfam" id="PF01979"/>
    </source>
</evidence>
<dbReference type="InterPro" id="IPR006680">
    <property type="entry name" value="Amidohydro-rel"/>
</dbReference>
<dbReference type="CDD" id="cd01298">
    <property type="entry name" value="ATZ_TRZ_like"/>
    <property type="match status" value="1"/>
</dbReference>
<dbReference type="InterPro" id="IPR050287">
    <property type="entry name" value="MTA/SAH_deaminase"/>
</dbReference>
<proteinExistence type="inferred from homology"/>
<name>A0A3B0Z906_9ZZZZ</name>
<dbReference type="Gene3D" id="2.30.40.10">
    <property type="entry name" value="Urease, subunit C, domain 1"/>
    <property type="match status" value="1"/>
</dbReference>
<dbReference type="InterPro" id="IPR011059">
    <property type="entry name" value="Metal-dep_hydrolase_composite"/>
</dbReference>
<evidence type="ECO:0000256" key="1">
    <source>
        <dbReference type="ARBA" id="ARBA00022723"/>
    </source>
</evidence>
<dbReference type="NCBIfam" id="NF006549">
    <property type="entry name" value="PRK09045.1"/>
    <property type="match status" value="1"/>
</dbReference>
<dbReference type="PANTHER" id="PTHR43794:SF11">
    <property type="entry name" value="AMIDOHYDROLASE-RELATED DOMAIN-CONTAINING PROTEIN"/>
    <property type="match status" value="1"/>
</dbReference>
<dbReference type="GO" id="GO:0050270">
    <property type="term" value="F:S-adenosylhomocysteine deaminase activity"/>
    <property type="evidence" value="ECO:0007669"/>
    <property type="project" value="UniProtKB-EC"/>
</dbReference>
<keyword evidence="3" id="KW-0862">Zinc</keyword>
<dbReference type="AlphaFoldDB" id="A0A3B0Z906"/>
<accession>A0A3B0Z906</accession>
<keyword evidence="1" id="KW-0479">Metal-binding</keyword>
<dbReference type="GO" id="GO:0046872">
    <property type="term" value="F:metal ion binding"/>
    <property type="evidence" value="ECO:0007669"/>
    <property type="project" value="UniProtKB-KW"/>
</dbReference>
<dbReference type="Pfam" id="PF01979">
    <property type="entry name" value="Amidohydro_1"/>
    <property type="match status" value="1"/>
</dbReference>
<dbReference type="InterPro" id="IPR032466">
    <property type="entry name" value="Metal_Hydrolase"/>
</dbReference>
<dbReference type="HAMAP" id="MF_01281">
    <property type="entry name" value="MTA_SAH_deamin"/>
    <property type="match status" value="1"/>
</dbReference>
<dbReference type="InterPro" id="IPR023512">
    <property type="entry name" value="Deaminase_MtaD/DadD"/>
</dbReference>
<dbReference type="EMBL" id="UOFN01000074">
    <property type="protein sequence ID" value="VAW77176.1"/>
    <property type="molecule type" value="Genomic_DNA"/>
</dbReference>
<sequence>MKQTELLIHARWIIPVVPDKEILEYHSIAVDEGRITALLPSSEARQSFEAQTTVDLGDHALIPGLVNAHTHTAMSLLRGIADDLPLMEWLEQHIWPAEQKWVSEQFVHDGTQLAIAEMLRSGTTCFNDMYFFPEVTSRVAASCFMRACTGMILLDFPTRYAENPDEYFAKGLAMRDETKHHPLINHAFAPHAPYSVSDEPLKKMQMLSDELDLPIHIHLHETAGEVEDSVKQTGLRPIARLAELGLLSPALTAVHMTQLEDSEIAQLAESGASVVHCPESNMKLASGFCPVHKLLDAGVNVALGTDGAASNNDLDMFGEMRSAALLGKAVASDASALPAHTVLRMATLSGAQALGLADQTGSLEVGKWADITAVDLGALESQPVYNPESQLVYAAGREQVSHVWVAGQLLMRERQLTHLDIEDLLQRTRGWQTRIAAGEPGH</sequence>
<feature type="domain" description="Amidohydrolase-related" evidence="4">
    <location>
        <begin position="61"/>
        <end position="409"/>
    </location>
</feature>
<dbReference type="PANTHER" id="PTHR43794">
    <property type="entry name" value="AMINOHYDROLASE SSNA-RELATED"/>
    <property type="match status" value="1"/>
</dbReference>
<dbReference type="EC" id="3.5.4.28" evidence="5"/>
<evidence type="ECO:0000256" key="2">
    <source>
        <dbReference type="ARBA" id="ARBA00022801"/>
    </source>
</evidence>